<accession>A0A218NPA9</accession>
<gene>
    <name evidence="6" type="ORF">Mia14_0996</name>
</gene>
<dbReference type="Gene3D" id="3.40.50.150">
    <property type="entry name" value="Vaccinia Virus protein VP39"/>
    <property type="match status" value="1"/>
</dbReference>
<keyword evidence="2 6" id="KW-0489">Methyltransferase</keyword>
<evidence type="ECO:0000313" key="7">
    <source>
        <dbReference type="Proteomes" id="UP000197679"/>
    </source>
</evidence>
<evidence type="ECO:0000256" key="3">
    <source>
        <dbReference type="ARBA" id="ARBA00022679"/>
    </source>
</evidence>
<sequence length="182" mass="20101">MIDFGKFRIECCNGVYCPSDDSFLLGDIVEEYSFGKVLDLGTGSGYLGIIAALKGDDVTFADIDTNALECARQNVALNHLEGKFVETDLFSGIKGKFNTIIFNPPYLLSDKLVDKALDGGFDGRQVIDKFLSSVGNHLLTENQVLLLESSLNSYEKDAKELSAEVFEKNLFYEKLAVLKFSL</sequence>
<dbReference type="PANTHER" id="PTHR45875">
    <property type="entry name" value="METHYLTRANSFERASE N6AMT1"/>
    <property type="match status" value="1"/>
</dbReference>
<dbReference type="RefSeq" id="WP_088820558.1">
    <property type="nucleotide sequence ID" value="NZ_CP019964.1"/>
</dbReference>
<dbReference type="KEGG" id="marh:Mia14_0996"/>
<dbReference type="SMR" id="A0A218NPA9"/>
<dbReference type="PROSITE" id="PS00092">
    <property type="entry name" value="N6_MTASE"/>
    <property type="match status" value="1"/>
</dbReference>
<dbReference type="GO" id="GO:0003676">
    <property type="term" value="F:nucleic acid binding"/>
    <property type="evidence" value="ECO:0007669"/>
    <property type="project" value="InterPro"/>
</dbReference>
<dbReference type="GO" id="GO:0032259">
    <property type="term" value="P:methylation"/>
    <property type="evidence" value="ECO:0007669"/>
    <property type="project" value="UniProtKB-KW"/>
</dbReference>
<dbReference type="Pfam" id="PF05175">
    <property type="entry name" value="MTS"/>
    <property type="match status" value="1"/>
</dbReference>
<dbReference type="GO" id="GO:0035657">
    <property type="term" value="C:eRF1 methyltransferase complex"/>
    <property type="evidence" value="ECO:0007669"/>
    <property type="project" value="TreeGrafter"/>
</dbReference>
<dbReference type="GeneID" id="33314532"/>
<dbReference type="AlphaFoldDB" id="A0A218NPA9"/>
<feature type="domain" description="Methyltransferase small" evidence="5">
    <location>
        <begin position="23"/>
        <end position="111"/>
    </location>
</feature>
<evidence type="ECO:0000256" key="4">
    <source>
        <dbReference type="ARBA" id="ARBA00022691"/>
    </source>
</evidence>
<dbReference type="SUPFAM" id="SSF53335">
    <property type="entry name" value="S-adenosyl-L-methionine-dependent methyltransferases"/>
    <property type="match status" value="1"/>
</dbReference>
<dbReference type="CDD" id="cd02440">
    <property type="entry name" value="AdoMet_MTases"/>
    <property type="match status" value="1"/>
</dbReference>
<dbReference type="EMBL" id="CP019964">
    <property type="protein sequence ID" value="ASI14264.1"/>
    <property type="molecule type" value="Genomic_DNA"/>
</dbReference>
<proteinExistence type="inferred from homology"/>
<evidence type="ECO:0000256" key="2">
    <source>
        <dbReference type="ARBA" id="ARBA00022603"/>
    </source>
</evidence>
<evidence type="ECO:0000259" key="5">
    <source>
        <dbReference type="Pfam" id="PF05175"/>
    </source>
</evidence>
<dbReference type="OrthoDB" id="27149at2157"/>
<dbReference type="NCBIfam" id="TIGR00537">
    <property type="entry name" value="hemK_rel_arch"/>
    <property type="match status" value="1"/>
</dbReference>
<evidence type="ECO:0000256" key="1">
    <source>
        <dbReference type="ARBA" id="ARBA00006149"/>
    </source>
</evidence>
<dbReference type="GO" id="GO:0008276">
    <property type="term" value="F:protein methyltransferase activity"/>
    <property type="evidence" value="ECO:0007669"/>
    <property type="project" value="TreeGrafter"/>
</dbReference>
<dbReference type="PANTHER" id="PTHR45875:SF1">
    <property type="entry name" value="METHYLTRANSFERASE N6AMT1"/>
    <property type="match status" value="1"/>
</dbReference>
<dbReference type="InterPro" id="IPR002052">
    <property type="entry name" value="DNA_methylase_N6_adenine_CS"/>
</dbReference>
<comment type="similarity">
    <text evidence="1">Belongs to the eukaryotic/archaeal PrmC-related family.</text>
</comment>
<keyword evidence="3 6" id="KW-0808">Transferase</keyword>
<dbReference type="GO" id="GO:0008757">
    <property type="term" value="F:S-adenosylmethionine-dependent methyltransferase activity"/>
    <property type="evidence" value="ECO:0007669"/>
    <property type="project" value="TreeGrafter"/>
</dbReference>
<organism evidence="6 7">
    <name type="scientific">Candidatus Mancarchaeum acidiphilum</name>
    <dbReference type="NCBI Taxonomy" id="1920749"/>
    <lineage>
        <taxon>Archaea</taxon>
        <taxon>Candidatus Micrarchaeota</taxon>
        <taxon>Candidatus Mancarchaeum</taxon>
    </lineage>
</organism>
<dbReference type="InterPro" id="IPR004557">
    <property type="entry name" value="PrmC-related"/>
</dbReference>
<evidence type="ECO:0000313" key="6">
    <source>
        <dbReference type="EMBL" id="ASI14264.1"/>
    </source>
</evidence>
<keyword evidence="7" id="KW-1185">Reference proteome</keyword>
<keyword evidence="4" id="KW-0949">S-adenosyl-L-methionine</keyword>
<name>A0A218NPA9_9ARCH</name>
<dbReference type="InterPro" id="IPR029063">
    <property type="entry name" value="SAM-dependent_MTases_sf"/>
</dbReference>
<reference evidence="6 7" key="1">
    <citation type="journal article" date="2017" name="Nat. Commun.">
        <title>'ARMAN' archaea depend on association with euryarchaeal host in culture and in situ.</title>
        <authorList>
            <person name="Golyshina O."/>
            <person name="Toshchakov S."/>
            <person name="Makarova K."/>
            <person name="Gavrilov S."/>
            <person name="Korzhenkov A."/>
            <person name="La Cono V."/>
            <person name="Arcadi E."/>
            <person name="Nechitaylo T."/>
            <person name="Ferrer M."/>
            <person name="Kublanov I."/>
            <person name="Wolf Y."/>
            <person name="Yakimov M."/>
            <person name="Golyshin P."/>
            <person name="Slesarev A."/>
            <person name="Kozyavkin S."/>
        </authorList>
    </citation>
    <scope>NUCLEOTIDE SEQUENCE [LARGE SCALE GENOMIC DNA]</scope>
    <source>
        <strain evidence="6 7">Mia14</strain>
    </source>
</reference>
<dbReference type="InterPro" id="IPR007848">
    <property type="entry name" value="Small_mtfrase_dom"/>
</dbReference>
<dbReference type="InterPro" id="IPR052190">
    <property type="entry name" value="Euk-Arch_PrmC-MTase"/>
</dbReference>
<dbReference type="Proteomes" id="UP000197679">
    <property type="component" value="Chromosome"/>
</dbReference>
<protein>
    <submittedName>
        <fullName evidence="6">Methyltransferase</fullName>
    </submittedName>
</protein>